<evidence type="ECO:0000313" key="1">
    <source>
        <dbReference type="EMBL" id="MBW89804.1"/>
    </source>
</evidence>
<dbReference type="AlphaFoldDB" id="A0A2P2J8K0"/>
<sequence>MFIAPIAPAIPQLSLVTIIQDKSTSRKKEPAESHPTMLFCICACKYICMVRLKTKQYMNGMNHRETVPATSAMAGSWPSSLRIGAVKRNNGSNIVAVAPSTIHDRCR</sequence>
<name>A0A2P2J8K0_RHIMU</name>
<protein>
    <submittedName>
        <fullName evidence="1">Uncharacterized protein</fullName>
    </submittedName>
</protein>
<organism evidence="1">
    <name type="scientific">Rhizophora mucronata</name>
    <name type="common">Asiatic mangrove</name>
    <dbReference type="NCBI Taxonomy" id="61149"/>
    <lineage>
        <taxon>Eukaryota</taxon>
        <taxon>Viridiplantae</taxon>
        <taxon>Streptophyta</taxon>
        <taxon>Embryophyta</taxon>
        <taxon>Tracheophyta</taxon>
        <taxon>Spermatophyta</taxon>
        <taxon>Magnoliopsida</taxon>
        <taxon>eudicotyledons</taxon>
        <taxon>Gunneridae</taxon>
        <taxon>Pentapetalae</taxon>
        <taxon>rosids</taxon>
        <taxon>fabids</taxon>
        <taxon>Malpighiales</taxon>
        <taxon>Rhizophoraceae</taxon>
        <taxon>Rhizophora</taxon>
    </lineage>
</organism>
<proteinExistence type="predicted"/>
<reference evidence="1" key="1">
    <citation type="submission" date="2018-02" db="EMBL/GenBank/DDBJ databases">
        <title>Rhizophora mucronata_Transcriptome.</title>
        <authorList>
            <person name="Meera S.P."/>
            <person name="Sreeshan A."/>
            <person name="Augustine A."/>
        </authorList>
    </citation>
    <scope>NUCLEOTIDE SEQUENCE</scope>
    <source>
        <tissue evidence="1">Leaf</tissue>
    </source>
</reference>
<accession>A0A2P2J8K0</accession>
<dbReference type="EMBL" id="GGEC01009321">
    <property type="protein sequence ID" value="MBW89804.1"/>
    <property type="molecule type" value="Transcribed_RNA"/>
</dbReference>